<dbReference type="AlphaFoldDB" id="A0A2S9YEN5"/>
<evidence type="ECO:0000313" key="7">
    <source>
        <dbReference type="EMBL" id="PRQ03575.1"/>
    </source>
</evidence>
<dbReference type="Pfam" id="PF08308">
    <property type="entry name" value="PEGA"/>
    <property type="match status" value="1"/>
</dbReference>
<protein>
    <submittedName>
        <fullName evidence="7">Serine/threonine-protein kinase pkn6</fullName>
        <ecNumber evidence="7">2.7.11.1</ecNumber>
    </submittedName>
</protein>
<dbReference type="InterPro" id="IPR011009">
    <property type="entry name" value="Kinase-like_dom_sf"/>
</dbReference>
<dbReference type="InterPro" id="IPR013229">
    <property type="entry name" value="PEGA"/>
</dbReference>
<dbReference type="Proteomes" id="UP000237968">
    <property type="component" value="Unassembled WGS sequence"/>
</dbReference>
<dbReference type="InterPro" id="IPR008266">
    <property type="entry name" value="Tyr_kinase_AS"/>
</dbReference>
<organism evidence="7 8">
    <name type="scientific">Enhygromyxa salina</name>
    <dbReference type="NCBI Taxonomy" id="215803"/>
    <lineage>
        <taxon>Bacteria</taxon>
        <taxon>Pseudomonadati</taxon>
        <taxon>Myxococcota</taxon>
        <taxon>Polyangia</taxon>
        <taxon>Nannocystales</taxon>
        <taxon>Nannocystaceae</taxon>
        <taxon>Enhygromyxa</taxon>
    </lineage>
</organism>
<dbReference type="PANTHER" id="PTHR43289">
    <property type="entry name" value="MITOGEN-ACTIVATED PROTEIN KINASE KINASE KINASE 20-RELATED"/>
    <property type="match status" value="1"/>
</dbReference>
<keyword evidence="3 7" id="KW-0418">Kinase</keyword>
<dbReference type="Pfam" id="PF00069">
    <property type="entry name" value="Pkinase"/>
    <property type="match status" value="1"/>
</dbReference>
<dbReference type="SUPFAM" id="SSF56112">
    <property type="entry name" value="Protein kinase-like (PK-like)"/>
    <property type="match status" value="1"/>
</dbReference>
<evidence type="ECO:0000256" key="4">
    <source>
        <dbReference type="ARBA" id="ARBA00022840"/>
    </source>
</evidence>
<dbReference type="EC" id="2.7.11.1" evidence="7"/>
<dbReference type="RefSeq" id="WP_106390922.1">
    <property type="nucleotide sequence ID" value="NZ_PVNK01000077.1"/>
</dbReference>
<evidence type="ECO:0000256" key="1">
    <source>
        <dbReference type="ARBA" id="ARBA00022679"/>
    </source>
</evidence>
<dbReference type="Gene3D" id="1.10.510.10">
    <property type="entry name" value="Transferase(Phosphotransferase) domain 1"/>
    <property type="match status" value="1"/>
</dbReference>
<dbReference type="PANTHER" id="PTHR43289:SF6">
    <property type="entry name" value="SERINE_THREONINE-PROTEIN KINASE NEKL-3"/>
    <property type="match status" value="1"/>
</dbReference>
<reference evidence="7 8" key="1">
    <citation type="submission" date="2018-03" db="EMBL/GenBank/DDBJ databases">
        <title>Draft Genome Sequences of the Obligatory Marine Myxobacteria Enhygromyxa salina SWB005.</title>
        <authorList>
            <person name="Poehlein A."/>
            <person name="Moghaddam J.A."/>
            <person name="Harms H."/>
            <person name="Alanjari M."/>
            <person name="Koenig G.M."/>
            <person name="Daniel R."/>
            <person name="Schaeberle T.F."/>
        </authorList>
    </citation>
    <scope>NUCLEOTIDE SEQUENCE [LARGE SCALE GENOMIC DNA]</scope>
    <source>
        <strain evidence="7 8">SWB005</strain>
    </source>
</reference>
<evidence type="ECO:0000256" key="3">
    <source>
        <dbReference type="ARBA" id="ARBA00022777"/>
    </source>
</evidence>
<evidence type="ECO:0000313" key="8">
    <source>
        <dbReference type="Proteomes" id="UP000237968"/>
    </source>
</evidence>
<comment type="caution">
    <text evidence="7">The sequence shown here is derived from an EMBL/GenBank/DDBJ whole genome shotgun (WGS) entry which is preliminary data.</text>
</comment>
<dbReference type="PROSITE" id="PS00109">
    <property type="entry name" value="PROTEIN_KINASE_TYR"/>
    <property type="match status" value="1"/>
</dbReference>
<dbReference type="PROSITE" id="PS50011">
    <property type="entry name" value="PROTEIN_KINASE_DOM"/>
    <property type="match status" value="1"/>
</dbReference>
<accession>A0A2S9YEN5</accession>
<feature type="region of interest" description="Disordered" evidence="5">
    <location>
        <begin position="582"/>
        <end position="655"/>
    </location>
</feature>
<dbReference type="InterPro" id="IPR000719">
    <property type="entry name" value="Prot_kinase_dom"/>
</dbReference>
<dbReference type="Gene3D" id="3.30.200.20">
    <property type="entry name" value="Phosphorylase Kinase, domain 1"/>
    <property type="match status" value="1"/>
</dbReference>
<feature type="region of interest" description="Disordered" evidence="5">
    <location>
        <begin position="382"/>
        <end position="443"/>
    </location>
</feature>
<feature type="compositionally biased region" description="Basic and acidic residues" evidence="5">
    <location>
        <begin position="629"/>
        <end position="640"/>
    </location>
</feature>
<dbReference type="OrthoDB" id="9801841at2"/>
<keyword evidence="8" id="KW-1185">Reference proteome</keyword>
<feature type="region of interest" description="Disordered" evidence="5">
    <location>
        <begin position="1"/>
        <end position="27"/>
    </location>
</feature>
<evidence type="ECO:0000256" key="2">
    <source>
        <dbReference type="ARBA" id="ARBA00022741"/>
    </source>
</evidence>
<dbReference type="EMBL" id="PVNK01000077">
    <property type="protein sequence ID" value="PRQ03575.1"/>
    <property type="molecule type" value="Genomic_DNA"/>
</dbReference>
<dbReference type="GO" id="GO:0005524">
    <property type="term" value="F:ATP binding"/>
    <property type="evidence" value="ECO:0007669"/>
    <property type="project" value="UniProtKB-KW"/>
</dbReference>
<sequence length="655" mass="70264">MQPEPDTQVVPPRRQDDPPAPSRAEPEAEPLLLRRWVGRYELIHRIAHGGMATVYLGRAKGKAGFEKIVAVKVIHPHLASEAEFVGMFLDEARIAARIHHPHVVEILDLGQSDGAHYMVMEFIEGENLAALIRALDGERLPVPVVLQVMADTLEGLAAAHELRDADGHPYELVHRDVSPHNILINLNGWAKVGDFGIMKAAGKASNTKTGELRGKLAYMSPEQARGDGRVDHRTDLFAVGVITWELLTGRRLFACATEAATLEKVIACEVPALDGARPELAEHPRLREGLDDLLARALAADPERRHADAGAMLSDVKRLLRLADELPLEADTSAARGEPRGYLGQQMRRFFRRRVDYARAALRRTGEHDALVADAHEWLVEPTKQVARPPTGSNPTLDDLAMTPSGGLALGTSGSDPGWLSESSRPGLASASGSTSASASGVDGAKPGLAQWTMWLLLPMLGAGLAVAAMLAIGPERGATATPDPNPSPGERPSAAETDSTQTEPDAVPPSKRAAPNSLAAAEYKPVPQKPAGMIRWWFSTTPTGAQVFIAGEPRGHTPTFVHVPVGEDPLDIRLELDGYEPHTLQLPPANDQSFSPRLQPVAPKPSASKSLKRPRKLTKGKALAPKPTSHDAGETDPGKKGFVPVPDSLRDSGG</sequence>
<evidence type="ECO:0000259" key="6">
    <source>
        <dbReference type="PROSITE" id="PS50011"/>
    </source>
</evidence>
<evidence type="ECO:0000256" key="5">
    <source>
        <dbReference type="SAM" id="MobiDB-lite"/>
    </source>
</evidence>
<keyword evidence="4" id="KW-0067">ATP-binding</keyword>
<feature type="domain" description="Protein kinase" evidence="6">
    <location>
        <begin position="40"/>
        <end position="320"/>
    </location>
</feature>
<feature type="compositionally biased region" description="Low complexity" evidence="5">
    <location>
        <begin position="427"/>
        <end position="443"/>
    </location>
</feature>
<dbReference type="GO" id="GO:0004674">
    <property type="term" value="F:protein serine/threonine kinase activity"/>
    <property type="evidence" value="ECO:0007669"/>
    <property type="project" value="UniProtKB-EC"/>
</dbReference>
<name>A0A2S9YEN5_9BACT</name>
<keyword evidence="2" id="KW-0547">Nucleotide-binding</keyword>
<proteinExistence type="predicted"/>
<feature type="region of interest" description="Disordered" evidence="5">
    <location>
        <begin position="478"/>
        <end position="525"/>
    </location>
</feature>
<gene>
    <name evidence="7" type="primary">pkn6_5</name>
    <name evidence="7" type="ORF">ENSA5_14490</name>
</gene>
<keyword evidence="1 7" id="KW-0808">Transferase</keyword>
<feature type="compositionally biased region" description="Basic residues" evidence="5">
    <location>
        <begin position="611"/>
        <end position="620"/>
    </location>
</feature>
<dbReference type="CDD" id="cd14014">
    <property type="entry name" value="STKc_PknB_like"/>
    <property type="match status" value="1"/>
</dbReference>